<reference evidence="2 3" key="1">
    <citation type="journal article" date="2019" name="Sci. Rep.">
        <title>Orb-weaving spider Araneus ventricosus genome elucidates the spidroin gene catalogue.</title>
        <authorList>
            <person name="Kono N."/>
            <person name="Nakamura H."/>
            <person name="Ohtoshi R."/>
            <person name="Moran D.A.P."/>
            <person name="Shinohara A."/>
            <person name="Yoshida Y."/>
            <person name="Fujiwara M."/>
            <person name="Mori M."/>
            <person name="Tomita M."/>
            <person name="Arakawa K."/>
        </authorList>
    </citation>
    <scope>NUCLEOTIDE SEQUENCE [LARGE SCALE GENOMIC DNA]</scope>
</reference>
<feature type="compositionally biased region" description="Polar residues" evidence="1">
    <location>
        <begin position="37"/>
        <end position="58"/>
    </location>
</feature>
<dbReference type="EMBL" id="BGPR01104326">
    <property type="protein sequence ID" value="GBM69276.1"/>
    <property type="molecule type" value="Genomic_DNA"/>
</dbReference>
<sequence>MEEKKGVGPFCRKPDLGAGEKQLNSTGDVTSCAGEKQLNSGNTNSPRNQEENNSTLPTISPGILPLTMNNIRTKFYPNCSCSSEYMSLHALLVVS</sequence>
<accession>A0A4Y2HWD6</accession>
<dbReference type="Proteomes" id="UP000499080">
    <property type="component" value="Unassembled WGS sequence"/>
</dbReference>
<evidence type="ECO:0000256" key="1">
    <source>
        <dbReference type="SAM" id="MobiDB-lite"/>
    </source>
</evidence>
<protein>
    <submittedName>
        <fullName evidence="2">Uncharacterized protein</fullName>
    </submittedName>
</protein>
<feature type="region of interest" description="Disordered" evidence="1">
    <location>
        <begin position="1"/>
        <end position="61"/>
    </location>
</feature>
<evidence type="ECO:0000313" key="3">
    <source>
        <dbReference type="Proteomes" id="UP000499080"/>
    </source>
</evidence>
<comment type="caution">
    <text evidence="2">The sequence shown here is derived from an EMBL/GenBank/DDBJ whole genome shotgun (WGS) entry which is preliminary data.</text>
</comment>
<gene>
    <name evidence="2" type="ORF">AVEN_126201_1</name>
</gene>
<evidence type="ECO:0000313" key="2">
    <source>
        <dbReference type="EMBL" id="GBM69276.1"/>
    </source>
</evidence>
<organism evidence="2 3">
    <name type="scientific">Araneus ventricosus</name>
    <name type="common">Orbweaver spider</name>
    <name type="synonym">Epeira ventricosa</name>
    <dbReference type="NCBI Taxonomy" id="182803"/>
    <lineage>
        <taxon>Eukaryota</taxon>
        <taxon>Metazoa</taxon>
        <taxon>Ecdysozoa</taxon>
        <taxon>Arthropoda</taxon>
        <taxon>Chelicerata</taxon>
        <taxon>Arachnida</taxon>
        <taxon>Araneae</taxon>
        <taxon>Araneomorphae</taxon>
        <taxon>Entelegynae</taxon>
        <taxon>Araneoidea</taxon>
        <taxon>Araneidae</taxon>
        <taxon>Araneus</taxon>
    </lineage>
</organism>
<dbReference type="AlphaFoldDB" id="A0A4Y2HWD6"/>
<proteinExistence type="predicted"/>
<name>A0A4Y2HWD6_ARAVE</name>
<keyword evidence="3" id="KW-1185">Reference proteome</keyword>